<keyword evidence="1" id="KW-0547">Nucleotide-binding</keyword>
<dbReference type="KEGG" id="dtn:DTL3_1674"/>
<dbReference type="GO" id="GO:0016787">
    <property type="term" value="F:hydrolase activity"/>
    <property type="evidence" value="ECO:0007669"/>
    <property type="project" value="UniProtKB-KW"/>
</dbReference>
<dbReference type="HOGENOM" id="CLU_139473_1_0_0"/>
<protein>
    <submittedName>
        <fullName evidence="6">DNA helicase</fullName>
        <ecNumber evidence="6">3.6.4.12</ecNumber>
    </submittedName>
</protein>
<feature type="domain" description="UvrD-like helicase ATP-binding" evidence="5">
    <location>
        <begin position="2"/>
        <end position="80"/>
    </location>
</feature>
<name>A0A0C7NT54_DEFTU</name>
<dbReference type="InterPro" id="IPR027417">
    <property type="entry name" value="P-loop_NTPase"/>
</dbReference>
<evidence type="ECO:0000256" key="4">
    <source>
        <dbReference type="ARBA" id="ARBA00022840"/>
    </source>
</evidence>
<dbReference type="AlphaFoldDB" id="A0A0C7NT54"/>
<evidence type="ECO:0000313" key="6">
    <source>
        <dbReference type="EMBL" id="CEP78962.1"/>
    </source>
</evidence>
<keyword evidence="3 6" id="KW-0347">Helicase</keyword>
<proteinExistence type="predicted"/>
<evidence type="ECO:0000256" key="3">
    <source>
        <dbReference type="ARBA" id="ARBA00022806"/>
    </source>
</evidence>
<dbReference type="InterPro" id="IPR000212">
    <property type="entry name" value="DNA_helicase_UvrD/REP"/>
</dbReference>
<dbReference type="EC" id="3.6.4.12" evidence="6"/>
<dbReference type="GO" id="GO:0043138">
    <property type="term" value="F:3'-5' DNA helicase activity"/>
    <property type="evidence" value="ECO:0007669"/>
    <property type="project" value="TreeGrafter"/>
</dbReference>
<evidence type="ECO:0000256" key="1">
    <source>
        <dbReference type="ARBA" id="ARBA00022741"/>
    </source>
</evidence>
<dbReference type="STRING" id="1006576.DTL3_1674"/>
<organism evidence="6 7">
    <name type="scientific">Defluviitoga tunisiensis</name>
    <dbReference type="NCBI Taxonomy" id="1006576"/>
    <lineage>
        <taxon>Bacteria</taxon>
        <taxon>Thermotogati</taxon>
        <taxon>Thermotogota</taxon>
        <taxon>Thermotogae</taxon>
        <taxon>Petrotogales</taxon>
        <taxon>Petrotogaceae</taxon>
        <taxon>Defluviitoga</taxon>
    </lineage>
</organism>
<reference evidence="7" key="1">
    <citation type="submission" date="2014-11" db="EMBL/GenBank/DDBJ databases">
        <authorList>
            <person name="Wibberg D."/>
        </authorList>
    </citation>
    <scope>NUCLEOTIDE SEQUENCE [LARGE SCALE GENOMIC DNA]</scope>
    <source>
        <strain evidence="7">L3</strain>
    </source>
</reference>
<evidence type="ECO:0000313" key="7">
    <source>
        <dbReference type="Proteomes" id="UP000032809"/>
    </source>
</evidence>
<dbReference type="PANTHER" id="PTHR11070">
    <property type="entry name" value="UVRD / RECB / PCRA DNA HELICASE FAMILY MEMBER"/>
    <property type="match status" value="1"/>
</dbReference>
<dbReference type="EMBL" id="LN824141">
    <property type="protein sequence ID" value="CEP78962.1"/>
    <property type="molecule type" value="Genomic_DNA"/>
</dbReference>
<dbReference type="Pfam" id="PF00580">
    <property type="entry name" value="UvrD-helicase"/>
    <property type="match status" value="1"/>
</dbReference>
<keyword evidence="2 6" id="KW-0378">Hydrolase</keyword>
<dbReference type="GO" id="GO:0005524">
    <property type="term" value="F:ATP binding"/>
    <property type="evidence" value="ECO:0007669"/>
    <property type="project" value="UniProtKB-KW"/>
</dbReference>
<dbReference type="Proteomes" id="UP000032809">
    <property type="component" value="Chromosome I"/>
</dbReference>
<dbReference type="RefSeq" id="WP_045088307.1">
    <property type="nucleotide sequence ID" value="NZ_LN824141.1"/>
</dbReference>
<dbReference type="InterPro" id="IPR014016">
    <property type="entry name" value="UvrD-like_ATP-bd"/>
</dbReference>
<evidence type="ECO:0000259" key="5">
    <source>
        <dbReference type="Pfam" id="PF00580"/>
    </source>
</evidence>
<dbReference type="OrthoDB" id="9809039at2"/>
<sequence length="84" mass="9617">MLTDEQKTIIDSDEDRMMVKAVAGSGKTTTILKKVESIDENKTILYLAFNKSIERGIQPIAAKRKNFLPKTFHALAYRYVGYKY</sequence>
<keyword evidence="7" id="KW-1185">Reference proteome</keyword>
<dbReference type="GO" id="GO:0000725">
    <property type="term" value="P:recombinational repair"/>
    <property type="evidence" value="ECO:0007669"/>
    <property type="project" value="TreeGrafter"/>
</dbReference>
<dbReference type="SUPFAM" id="SSF52540">
    <property type="entry name" value="P-loop containing nucleoside triphosphate hydrolases"/>
    <property type="match status" value="1"/>
</dbReference>
<dbReference type="Gene3D" id="3.40.50.300">
    <property type="entry name" value="P-loop containing nucleotide triphosphate hydrolases"/>
    <property type="match status" value="1"/>
</dbReference>
<gene>
    <name evidence="6" type="primary">uvrD</name>
    <name evidence="6" type="ORF">DTL3_1674</name>
</gene>
<evidence type="ECO:0000256" key="2">
    <source>
        <dbReference type="ARBA" id="ARBA00022801"/>
    </source>
</evidence>
<dbReference type="GO" id="GO:0003677">
    <property type="term" value="F:DNA binding"/>
    <property type="evidence" value="ECO:0007669"/>
    <property type="project" value="InterPro"/>
</dbReference>
<keyword evidence="4" id="KW-0067">ATP-binding</keyword>
<accession>A0A0C7NT54</accession>
<dbReference type="PANTHER" id="PTHR11070:SF2">
    <property type="entry name" value="ATP-DEPENDENT DNA HELICASE SRS2"/>
    <property type="match status" value="1"/>
</dbReference>